<protein>
    <recommendedName>
        <fullName evidence="6">Large ribosomal subunit protein uL29m</fullName>
    </recommendedName>
    <alternativeName>
        <fullName evidence="7">54S ribosomal protein L4, mitochondrial</fullName>
    </alternativeName>
</protein>
<dbReference type="InterPro" id="IPR010729">
    <property type="entry name" value="Ribosomal_uL29_mit"/>
</dbReference>
<evidence type="ECO:0000256" key="2">
    <source>
        <dbReference type="ARBA" id="ARBA00009254"/>
    </source>
</evidence>
<keyword evidence="5" id="KW-0687">Ribonucleoprotein</keyword>
<proteinExistence type="inferred from homology"/>
<sequence length="247" mass="27255">MSLLRPTFARTPLAGLSRSLHSSAVQRQAPAPQATMPVSQALARTEVPRTSAEWAAAYPRHPLLAFFHTAPVRLESSHPLHPSNAPGAPRNASKAATDVQLPAVLSKADLEKERASRSWATPELRTKSSFELHQLWYLCLVERNVLATSFEELRWTGARALARMNNSSLGFRNRKVSLLPIRRASDAADAVTPHVRAYRSPLMRTVLKRRLVICHFVPCPAPGPFADHALPALAHSCARRWRASSSC</sequence>
<evidence type="ECO:0000256" key="7">
    <source>
        <dbReference type="ARBA" id="ARBA00035399"/>
    </source>
</evidence>
<evidence type="ECO:0000256" key="5">
    <source>
        <dbReference type="ARBA" id="ARBA00023274"/>
    </source>
</evidence>
<keyword evidence="3" id="KW-0689">Ribosomal protein</keyword>
<keyword evidence="4" id="KW-0496">Mitochondrion</keyword>
<evidence type="ECO:0000256" key="6">
    <source>
        <dbReference type="ARBA" id="ARBA00035289"/>
    </source>
</evidence>
<dbReference type="STRING" id="58919.A0A316ZD09"/>
<gene>
    <name evidence="9" type="ORF">FA09DRAFT_328387</name>
</gene>
<accession>A0A316ZD09</accession>
<dbReference type="Proteomes" id="UP000245946">
    <property type="component" value="Unassembled WGS sequence"/>
</dbReference>
<dbReference type="PANTHER" id="PTHR21183:SF18">
    <property type="entry name" value="LARGE RIBOSOMAL SUBUNIT PROTEIN UL29M"/>
    <property type="match status" value="1"/>
</dbReference>
<dbReference type="InterPro" id="IPR038340">
    <property type="entry name" value="MRP-L47_sf"/>
</dbReference>
<evidence type="ECO:0000313" key="9">
    <source>
        <dbReference type="EMBL" id="PWN99580.1"/>
    </source>
</evidence>
<dbReference type="GO" id="GO:0003735">
    <property type="term" value="F:structural constituent of ribosome"/>
    <property type="evidence" value="ECO:0007669"/>
    <property type="project" value="InterPro"/>
</dbReference>
<dbReference type="AlphaFoldDB" id="A0A316ZD09"/>
<feature type="region of interest" description="Disordered" evidence="8">
    <location>
        <begin position="77"/>
        <end position="96"/>
    </location>
</feature>
<dbReference type="EMBL" id="KZ819287">
    <property type="protein sequence ID" value="PWN99580.1"/>
    <property type="molecule type" value="Genomic_DNA"/>
</dbReference>
<dbReference type="Pfam" id="PF06984">
    <property type="entry name" value="MRP-L47"/>
    <property type="match status" value="1"/>
</dbReference>
<dbReference type="GO" id="GO:0032543">
    <property type="term" value="P:mitochondrial translation"/>
    <property type="evidence" value="ECO:0007669"/>
    <property type="project" value="TreeGrafter"/>
</dbReference>
<dbReference type="RefSeq" id="XP_025599859.1">
    <property type="nucleotide sequence ID" value="XM_025741752.1"/>
</dbReference>
<comment type="similarity">
    <text evidence="2">Belongs to the universal ribosomal protein uL29 family.</text>
</comment>
<dbReference type="GeneID" id="37269296"/>
<name>A0A316ZD09_9BASI</name>
<dbReference type="GO" id="GO:0005762">
    <property type="term" value="C:mitochondrial large ribosomal subunit"/>
    <property type="evidence" value="ECO:0007669"/>
    <property type="project" value="TreeGrafter"/>
</dbReference>
<evidence type="ECO:0000256" key="1">
    <source>
        <dbReference type="ARBA" id="ARBA00004173"/>
    </source>
</evidence>
<evidence type="ECO:0000313" key="10">
    <source>
        <dbReference type="Proteomes" id="UP000245946"/>
    </source>
</evidence>
<keyword evidence="10" id="KW-1185">Reference proteome</keyword>
<evidence type="ECO:0000256" key="8">
    <source>
        <dbReference type="SAM" id="MobiDB-lite"/>
    </source>
</evidence>
<comment type="subcellular location">
    <subcellularLocation>
        <location evidence="1">Mitochondrion</location>
    </subcellularLocation>
</comment>
<evidence type="ECO:0000256" key="3">
    <source>
        <dbReference type="ARBA" id="ARBA00022980"/>
    </source>
</evidence>
<organism evidence="9 10">
    <name type="scientific">Tilletiopsis washingtonensis</name>
    <dbReference type="NCBI Taxonomy" id="58919"/>
    <lineage>
        <taxon>Eukaryota</taxon>
        <taxon>Fungi</taxon>
        <taxon>Dikarya</taxon>
        <taxon>Basidiomycota</taxon>
        <taxon>Ustilaginomycotina</taxon>
        <taxon>Exobasidiomycetes</taxon>
        <taxon>Entylomatales</taxon>
        <taxon>Entylomatales incertae sedis</taxon>
        <taxon>Tilletiopsis</taxon>
    </lineage>
</organism>
<dbReference type="Gene3D" id="6.10.330.20">
    <property type="match status" value="1"/>
</dbReference>
<dbReference type="PANTHER" id="PTHR21183">
    <property type="entry name" value="RIBOSOMAL PROTEIN L47, MITOCHONDRIAL-RELATED"/>
    <property type="match status" value="1"/>
</dbReference>
<dbReference type="OrthoDB" id="270763at2759"/>
<evidence type="ECO:0000256" key="4">
    <source>
        <dbReference type="ARBA" id="ARBA00023128"/>
    </source>
</evidence>
<reference evidence="9 10" key="1">
    <citation type="journal article" date="2018" name="Mol. Biol. Evol.">
        <title>Broad Genomic Sampling Reveals a Smut Pathogenic Ancestry of the Fungal Clade Ustilaginomycotina.</title>
        <authorList>
            <person name="Kijpornyongpan T."/>
            <person name="Mondo S.J."/>
            <person name="Barry K."/>
            <person name="Sandor L."/>
            <person name="Lee J."/>
            <person name="Lipzen A."/>
            <person name="Pangilinan J."/>
            <person name="LaButti K."/>
            <person name="Hainaut M."/>
            <person name="Henrissat B."/>
            <person name="Grigoriev I.V."/>
            <person name="Spatafora J.W."/>
            <person name="Aime M.C."/>
        </authorList>
    </citation>
    <scope>NUCLEOTIDE SEQUENCE [LARGE SCALE GENOMIC DNA]</scope>
    <source>
        <strain evidence="9 10">MCA 4186</strain>
    </source>
</reference>